<evidence type="ECO:0000256" key="13">
    <source>
        <dbReference type="ARBA" id="ARBA00023295"/>
    </source>
</evidence>
<dbReference type="InterPro" id="IPR015886">
    <property type="entry name" value="H2TH_FPG"/>
</dbReference>
<evidence type="ECO:0000256" key="10">
    <source>
        <dbReference type="ARBA" id="ARBA00023204"/>
    </source>
</evidence>
<dbReference type="PROSITE" id="PS01242">
    <property type="entry name" value="ZF_FPG_1"/>
    <property type="match status" value="1"/>
</dbReference>
<evidence type="ECO:0000313" key="18">
    <source>
        <dbReference type="EMBL" id="RFF31841.1"/>
    </source>
</evidence>
<keyword evidence="13 15" id="KW-0326">Glycosidase</keyword>
<comment type="catalytic activity">
    <reaction evidence="14 15">
        <text>2'-deoxyribonucleotide-(2'-deoxyribose 5'-phosphate)-2'-deoxyribonucleotide-DNA = a 3'-end 2'-deoxyribonucleotide-(2,3-dehydro-2,3-deoxyribose 5'-phosphate)-DNA + a 5'-end 5'-phospho-2'-deoxyribonucleoside-DNA + H(+)</text>
        <dbReference type="Rhea" id="RHEA:66592"/>
        <dbReference type="Rhea" id="RHEA-COMP:13180"/>
        <dbReference type="Rhea" id="RHEA-COMP:16897"/>
        <dbReference type="Rhea" id="RHEA-COMP:17067"/>
        <dbReference type="ChEBI" id="CHEBI:15378"/>
        <dbReference type="ChEBI" id="CHEBI:136412"/>
        <dbReference type="ChEBI" id="CHEBI:157695"/>
        <dbReference type="ChEBI" id="CHEBI:167181"/>
        <dbReference type="EC" id="4.2.99.18"/>
    </reaction>
</comment>
<feature type="active site" description="Proton donor" evidence="15">
    <location>
        <position position="3"/>
    </location>
</feature>
<dbReference type="EC" id="4.2.99.18" evidence="15"/>
<evidence type="ECO:0000259" key="17">
    <source>
        <dbReference type="PROSITE" id="PS51068"/>
    </source>
</evidence>
<keyword evidence="11 15" id="KW-0456">Lyase</keyword>
<reference evidence="18 19" key="1">
    <citation type="submission" date="2018-08" db="EMBL/GenBank/DDBJ databases">
        <title>Wenzhouxiangella salilacus sp. nov., a novel bacterium isolated from a saline lake in Xinjiang Province, China.</title>
        <authorList>
            <person name="Han S."/>
        </authorList>
    </citation>
    <scope>NUCLEOTIDE SEQUENCE [LARGE SCALE GENOMIC DNA]</scope>
    <source>
        <strain evidence="18 19">XDB06</strain>
    </source>
</reference>
<comment type="catalytic activity">
    <reaction evidence="1 15">
        <text>Hydrolysis of DNA containing ring-opened 7-methylguanine residues, releasing 2,6-diamino-4-hydroxy-5-(N-methyl)formamidopyrimidine.</text>
        <dbReference type="EC" id="3.2.2.23"/>
    </reaction>
</comment>
<dbReference type="InterPro" id="IPR012319">
    <property type="entry name" value="FPG_cat"/>
</dbReference>
<dbReference type="SMART" id="SM00898">
    <property type="entry name" value="Fapy_DNA_glyco"/>
    <property type="match status" value="1"/>
</dbReference>
<evidence type="ECO:0000256" key="1">
    <source>
        <dbReference type="ARBA" id="ARBA00001668"/>
    </source>
</evidence>
<evidence type="ECO:0000256" key="15">
    <source>
        <dbReference type="HAMAP-Rule" id="MF_00103"/>
    </source>
</evidence>
<proteinExistence type="inferred from homology"/>
<dbReference type="Gene3D" id="3.20.190.10">
    <property type="entry name" value="MutM-like, N-terminal"/>
    <property type="match status" value="1"/>
</dbReference>
<evidence type="ECO:0000256" key="5">
    <source>
        <dbReference type="ARBA" id="ARBA00022763"/>
    </source>
</evidence>
<dbReference type="InterPro" id="IPR020629">
    <property type="entry name" value="FPG_Glyclase"/>
</dbReference>
<dbReference type="SUPFAM" id="SSF81624">
    <property type="entry name" value="N-terminal domain of MutM-like DNA repair proteins"/>
    <property type="match status" value="1"/>
</dbReference>
<dbReference type="RefSeq" id="WP_116649723.1">
    <property type="nucleotide sequence ID" value="NZ_QUZK01000015.1"/>
</dbReference>
<comment type="subunit">
    <text evidence="3 15">Monomer.</text>
</comment>
<evidence type="ECO:0000256" key="8">
    <source>
        <dbReference type="ARBA" id="ARBA00022833"/>
    </source>
</evidence>
<evidence type="ECO:0000256" key="7">
    <source>
        <dbReference type="ARBA" id="ARBA00022801"/>
    </source>
</evidence>
<comment type="function">
    <text evidence="15">Involved in base excision repair of DNA damaged by oxidation or by mutagenic agents. Acts as DNA glycosylase that recognizes and removes damaged bases. Has a preference for oxidized purines, such as 7,8-dihydro-8-oxoguanine (8-oxoG). Has AP (apurinic/apyrimidinic) lyase activity and introduces nicks in the DNA strand. Cleaves the DNA backbone by beta-delta elimination to generate a single-strand break at the site of the removed base with both 3'- and 5'-phosphates.</text>
</comment>
<dbReference type="InterPro" id="IPR000214">
    <property type="entry name" value="Znf_DNA_glyclase/AP_lyase"/>
</dbReference>
<dbReference type="CDD" id="cd08966">
    <property type="entry name" value="EcFpg-like_N"/>
    <property type="match status" value="1"/>
</dbReference>
<dbReference type="FunFam" id="3.20.190.10:FF:000001">
    <property type="entry name" value="Formamidopyrimidine-DNA glycosylase"/>
    <property type="match status" value="1"/>
</dbReference>
<feature type="active site" description="Proton donor; for delta-elimination activity" evidence="15">
    <location>
        <position position="260"/>
    </location>
</feature>
<dbReference type="AlphaFoldDB" id="A0A3E1KB97"/>
<keyword evidence="12 15" id="KW-0511">Multifunctional enzyme</keyword>
<comment type="cofactor">
    <cofactor evidence="15">
        <name>Zn(2+)</name>
        <dbReference type="ChEBI" id="CHEBI:29105"/>
    </cofactor>
    <text evidence="15">Binds 1 zinc ion per subunit.</text>
</comment>
<keyword evidence="4 15" id="KW-0479">Metal-binding</keyword>
<dbReference type="PROSITE" id="PS51066">
    <property type="entry name" value="ZF_FPG_2"/>
    <property type="match status" value="1"/>
</dbReference>
<evidence type="ECO:0000313" key="19">
    <source>
        <dbReference type="Proteomes" id="UP000260351"/>
    </source>
</evidence>
<dbReference type="NCBIfam" id="TIGR00577">
    <property type="entry name" value="fpg"/>
    <property type="match status" value="1"/>
</dbReference>
<dbReference type="HAMAP" id="MF_00103">
    <property type="entry name" value="Fapy_DNA_glycosyl"/>
    <property type="match status" value="1"/>
</dbReference>
<dbReference type="PROSITE" id="PS51068">
    <property type="entry name" value="FPG_CAT"/>
    <property type="match status" value="1"/>
</dbReference>
<keyword evidence="5 15" id="KW-0227">DNA damage</keyword>
<keyword evidence="8 15" id="KW-0862">Zinc</keyword>
<keyword evidence="19" id="KW-1185">Reference proteome</keyword>
<dbReference type="GO" id="GO:0034039">
    <property type="term" value="F:8-oxo-7,8-dihydroguanine DNA N-glycosylase activity"/>
    <property type="evidence" value="ECO:0007669"/>
    <property type="project" value="TreeGrafter"/>
</dbReference>
<dbReference type="Gene3D" id="1.10.8.50">
    <property type="match status" value="1"/>
</dbReference>
<dbReference type="PANTHER" id="PTHR22993:SF9">
    <property type="entry name" value="FORMAMIDOPYRIMIDINE-DNA GLYCOSYLASE"/>
    <property type="match status" value="1"/>
</dbReference>
<dbReference type="GO" id="GO:0008270">
    <property type="term" value="F:zinc ion binding"/>
    <property type="evidence" value="ECO:0007669"/>
    <property type="project" value="UniProtKB-UniRule"/>
</dbReference>
<dbReference type="SUPFAM" id="SSF57716">
    <property type="entry name" value="Glucocorticoid receptor-like (DNA-binding domain)"/>
    <property type="match status" value="1"/>
</dbReference>
<dbReference type="FunFam" id="1.10.8.50:FF:000003">
    <property type="entry name" value="Formamidopyrimidine-DNA glycosylase"/>
    <property type="match status" value="1"/>
</dbReference>
<sequence>MPELPEVETTRRGLAPLVEGRRVAAVTVRQRQLRWPIPREVDAIAGQTVTALERRAKWLIWRLESGSLLWHLGMSGSFRGWENPPAPGPHDHVDLVVENGHVIRYTDPRRFGALLWGGEDPHAHPRLTALGPEPLGDAFDGEWLWRLSRGRRSPVKGFVMDAKTVVGVGNIYASEALFAAGIHPRRPAGRISRQRYDALAGTIRRTLADAIEVGGTSLRDFTVGDGTPGYFGQSLKVYGRDGEACPGCGEPIRREVIGQRSTFYCPRCQR</sequence>
<dbReference type="EMBL" id="QUZK01000015">
    <property type="protein sequence ID" value="RFF31841.1"/>
    <property type="molecule type" value="Genomic_DNA"/>
</dbReference>
<feature type="active site" description="Proton donor; for beta-elimination activity" evidence="15">
    <location>
        <position position="57"/>
    </location>
</feature>
<gene>
    <name evidence="15" type="primary">mutM</name>
    <name evidence="15" type="synonym">fpg</name>
    <name evidence="18" type="ORF">DZC52_03420</name>
</gene>
<dbReference type="SMART" id="SM01232">
    <property type="entry name" value="H2TH"/>
    <property type="match status" value="1"/>
</dbReference>
<dbReference type="Proteomes" id="UP000260351">
    <property type="component" value="Unassembled WGS sequence"/>
</dbReference>
<comment type="caution">
    <text evidence="18">The sequence shown here is derived from an EMBL/GenBank/DDBJ whole genome shotgun (WGS) entry which is preliminary data.</text>
</comment>
<dbReference type="Pfam" id="PF06827">
    <property type="entry name" value="zf-FPG_IleRS"/>
    <property type="match status" value="1"/>
</dbReference>
<evidence type="ECO:0000259" key="16">
    <source>
        <dbReference type="PROSITE" id="PS51066"/>
    </source>
</evidence>
<dbReference type="OrthoDB" id="9800855at2"/>
<evidence type="ECO:0000256" key="6">
    <source>
        <dbReference type="ARBA" id="ARBA00022771"/>
    </source>
</evidence>
<keyword evidence="6 15" id="KW-0863">Zinc-finger</keyword>
<dbReference type="Pfam" id="PF01149">
    <property type="entry name" value="Fapy_DNA_glyco"/>
    <property type="match status" value="1"/>
</dbReference>
<dbReference type="EC" id="3.2.2.23" evidence="15"/>
<evidence type="ECO:0000256" key="9">
    <source>
        <dbReference type="ARBA" id="ARBA00023125"/>
    </source>
</evidence>
<evidence type="ECO:0000256" key="11">
    <source>
        <dbReference type="ARBA" id="ARBA00023239"/>
    </source>
</evidence>
<evidence type="ECO:0000256" key="14">
    <source>
        <dbReference type="ARBA" id="ARBA00044632"/>
    </source>
</evidence>
<name>A0A3E1KB97_9GAMM</name>
<protein>
    <recommendedName>
        <fullName evidence="15">Formamidopyrimidine-DNA glycosylase</fullName>
        <shortName evidence="15">Fapy-DNA glycosylase</shortName>
        <ecNumber evidence="15">3.2.2.23</ecNumber>
    </recommendedName>
    <alternativeName>
        <fullName evidence="15">DNA-(apurinic or apyrimidinic site) lyase MutM</fullName>
        <shortName evidence="15">AP lyase MutM</shortName>
        <ecNumber evidence="15">4.2.99.18</ecNumber>
    </alternativeName>
</protein>
<accession>A0A3E1KB97</accession>
<keyword evidence="7 15" id="KW-0378">Hydrolase</keyword>
<keyword evidence="10 15" id="KW-0234">DNA repair</keyword>
<dbReference type="InterPro" id="IPR035937">
    <property type="entry name" value="FPG_N"/>
</dbReference>
<dbReference type="Pfam" id="PF06831">
    <property type="entry name" value="H2TH"/>
    <property type="match status" value="1"/>
</dbReference>
<evidence type="ECO:0000256" key="2">
    <source>
        <dbReference type="ARBA" id="ARBA00009409"/>
    </source>
</evidence>
<organism evidence="18 19">
    <name type="scientific">Wenzhouxiangella sediminis</name>
    <dbReference type="NCBI Taxonomy" id="1792836"/>
    <lineage>
        <taxon>Bacteria</taxon>
        <taxon>Pseudomonadati</taxon>
        <taxon>Pseudomonadota</taxon>
        <taxon>Gammaproteobacteria</taxon>
        <taxon>Chromatiales</taxon>
        <taxon>Wenzhouxiangellaceae</taxon>
        <taxon>Wenzhouxiangella</taxon>
    </lineage>
</organism>
<dbReference type="InterPro" id="IPR010663">
    <property type="entry name" value="Znf_FPG/IleRS"/>
</dbReference>
<feature type="active site" description="Schiff-base intermediate with DNA" evidence="15">
    <location>
        <position position="2"/>
    </location>
</feature>
<feature type="domain" description="FPG-type" evidence="16">
    <location>
        <begin position="236"/>
        <end position="270"/>
    </location>
</feature>
<dbReference type="GO" id="GO:0006284">
    <property type="term" value="P:base-excision repair"/>
    <property type="evidence" value="ECO:0007669"/>
    <property type="project" value="InterPro"/>
</dbReference>
<dbReference type="GO" id="GO:0140078">
    <property type="term" value="F:class I DNA-(apurinic or apyrimidinic site) endonuclease activity"/>
    <property type="evidence" value="ECO:0007669"/>
    <property type="project" value="UniProtKB-EC"/>
</dbReference>
<dbReference type="NCBIfam" id="NF002211">
    <property type="entry name" value="PRK01103.1"/>
    <property type="match status" value="1"/>
</dbReference>
<keyword evidence="9 15" id="KW-0238">DNA-binding</keyword>
<dbReference type="InterPro" id="IPR010979">
    <property type="entry name" value="Ribosomal_uS13-like_H2TH"/>
</dbReference>
<dbReference type="InterPro" id="IPR015887">
    <property type="entry name" value="DNA_glyclase_Znf_dom_DNA_BS"/>
</dbReference>
<feature type="binding site" evidence="15">
    <location>
        <position position="109"/>
    </location>
    <ligand>
        <name>DNA</name>
        <dbReference type="ChEBI" id="CHEBI:16991"/>
    </ligand>
</feature>
<evidence type="ECO:0000256" key="3">
    <source>
        <dbReference type="ARBA" id="ARBA00011245"/>
    </source>
</evidence>
<feature type="binding site" evidence="15">
    <location>
        <position position="90"/>
    </location>
    <ligand>
        <name>DNA</name>
        <dbReference type="ChEBI" id="CHEBI:16991"/>
    </ligand>
</feature>
<dbReference type="SUPFAM" id="SSF46946">
    <property type="entry name" value="S13-like H2TH domain"/>
    <property type="match status" value="1"/>
</dbReference>
<dbReference type="PANTHER" id="PTHR22993">
    <property type="entry name" value="FORMAMIDOPYRIMIDINE-DNA GLYCOSYLASE"/>
    <property type="match status" value="1"/>
</dbReference>
<evidence type="ECO:0000256" key="4">
    <source>
        <dbReference type="ARBA" id="ARBA00022723"/>
    </source>
</evidence>
<feature type="binding site" evidence="15">
    <location>
        <position position="151"/>
    </location>
    <ligand>
        <name>DNA</name>
        <dbReference type="ChEBI" id="CHEBI:16991"/>
    </ligand>
</feature>
<evidence type="ECO:0000256" key="12">
    <source>
        <dbReference type="ARBA" id="ARBA00023268"/>
    </source>
</evidence>
<comment type="similarity">
    <text evidence="2 15">Belongs to the FPG family.</text>
</comment>
<dbReference type="GO" id="GO:0003684">
    <property type="term" value="F:damaged DNA binding"/>
    <property type="evidence" value="ECO:0007669"/>
    <property type="project" value="InterPro"/>
</dbReference>
<feature type="domain" description="Formamidopyrimidine-DNA glycosylase catalytic" evidence="17">
    <location>
        <begin position="2"/>
        <end position="112"/>
    </location>
</feature>